<dbReference type="InterPro" id="IPR029058">
    <property type="entry name" value="AB_hydrolase_fold"/>
</dbReference>
<dbReference type="EMBL" id="QXEV01000003">
    <property type="protein sequence ID" value="RIA78207.1"/>
    <property type="molecule type" value="Genomic_DNA"/>
</dbReference>
<dbReference type="SUPFAM" id="SSF53474">
    <property type="entry name" value="alpha/beta-Hydrolases"/>
    <property type="match status" value="1"/>
</dbReference>
<keyword evidence="3" id="KW-1185">Reference proteome</keyword>
<dbReference type="Proteomes" id="UP000266506">
    <property type="component" value="Unassembled WGS sequence"/>
</dbReference>
<dbReference type="RefSeq" id="WP_119015684.1">
    <property type="nucleotide sequence ID" value="NZ_QXEV01000003.1"/>
</dbReference>
<gene>
    <name evidence="2" type="ORF">EI71_00519</name>
</gene>
<proteinExistence type="predicted"/>
<evidence type="ECO:0000313" key="2">
    <source>
        <dbReference type="EMBL" id="RIA78207.1"/>
    </source>
</evidence>
<organism evidence="2 3">
    <name type="scientific">Anaeroplasma bactoclasticum</name>
    <dbReference type="NCBI Taxonomy" id="2088"/>
    <lineage>
        <taxon>Bacteria</taxon>
        <taxon>Bacillati</taxon>
        <taxon>Mycoplasmatota</taxon>
        <taxon>Mollicutes</taxon>
        <taxon>Anaeroplasmatales</taxon>
        <taxon>Anaeroplasmataceae</taxon>
        <taxon>Anaeroplasma</taxon>
    </lineage>
</organism>
<dbReference type="PANTHER" id="PTHR37946:SF1">
    <property type="entry name" value="SLL1969 PROTEIN"/>
    <property type="match status" value="1"/>
</dbReference>
<feature type="domain" description="DUF676" evidence="1">
    <location>
        <begin position="8"/>
        <end position="128"/>
    </location>
</feature>
<comment type="caution">
    <text evidence="2">The sequence shown here is derived from an EMBL/GenBank/DDBJ whole genome shotgun (WGS) entry which is preliminary data.</text>
</comment>
<protein>
    <submittedName>
        <fullName evidence="2">Triacylglycerol lipase</fullName>
    </submittedName>
</protein>
<dbReference type="Pfam" id="PF05057">
    <property type="entry name" value="DUF676"/>
    <property type="match status" value="1"/>
</dbReference>
<dbReference type="InParanoid" id="A0A397S2M3"/>
<dbReference type="AlphaFoldDB" id="A0A397S2M3"/>
<name>A0A397S2M3_9MOLU</name>
<evidence type="ECO:0000259" key="1">
    <source>
        <dbReference type="Pfam" id="PF05057"/>
    </source>
</evidence>
<dbReference type="PANTHER" id="PTHR37946">
    <property type="entry name" value="SLL1969 PROTEIN"/>
    <property type="match status" value="1"/>
</dbReference>
<accession>A0A397S2M3</accession>
<dbReference type="OrthoDB" id="9765872at2"/>
<evidence type="ECO:0000313" key="3">
    <source>
        <dbReference type="Proteomes" id="UP000266506"/>
    </source>
</evidence>
<sequence length="260" mass="29927">MKTKYPIILVHGIAIKDLFFIKSFGKIDRHLKDEGYKVYKSNIDGFGTIENNAAILKEEILKILEDEKTTKVNIIAHSKGGLDAKYMIEKLGMEDYVQSLTTLCTPHKGSPIASSILKLPKWMLKIIAFWINFWYRIFGDKKPDSLTVCKELALVDDIEKETFKISKRIYCQSYSTKMDKAKDDFIMGIPLVFFHHFSKDTETDGLVGIDSTKFGEYKGCAFEESISHSEIIDFFVTKKKRERIYKFYSSVCADLSKRGF</sequence>
<reference evidence="2 3" key="1">
    <citation type="submission" date="2018-08" db="EMBL/GenBank/DDBJ databases">
        <title>Genomic Encyclopedia of Archaeal and Bacterial Type Strains, Phase II (KMG-II): from individual species to whole genera.</title>
        <authorList>
            <person name="Goeker M."/>
        </authorList>
    </citation>
    <scope>NUCLEOTIDE SEQUENCE [LARGE SCALE GENOMIC DNA]</scope>
    <source>
        <strain evidence="2 3">ATCC 27112</strain>
    </source>
</reference>
<dbReference type="InterPro" id="IPR007751">
    <property type="entry name" value="DUF676_lipase-like"/>
</dbReference>
<dbReference type="Gene3D" id="3.40.50.1820">
    <property type="entry name" value="alpha/beta hydrolase"/>
    <property type="match status" value="1"/>
</dbReference>